<dbReference type="SUPFAM" id="SSF69304">
    <property type="entry name" value="Tricorn protease N-terminal domain"/>
    <property type="match status" value="1"/>
</dbReference>
<keyword evidence="2" id="KW-0732">Signal</keyword>
<evidence type="ECO:0008006" key="5">
    <source>
        <dbReference type="Google" id="ProtNLM"/>
    </source>
</evidence>
<evidence type="ECO:0000313" key="4">
    <source>
        <dbReference type="Proteomes" id="UP001284601"/>
    </source>
</evidence>
<dbReference type="RefSeq" id="WP_318596893.1">
    <property type="nucleotide sequence ID" value="NZ_JAWSTH010000019.1"/>
</dbReference>
<keyword evidence="4" id="KW-1185">Reference proteome</keyword>
<dbReference type="EMBL" id="JAWSTH010000019">
    <property type="protein sequence ID" value="MDW5594608.1"/>
    <property type="molecule type" value="Genomic_DNA"/>
</dbReference>
<evidence type="ECO:0000256" key="1">
    <source>
        <dbReference type="SAM" id="MobiDB-lite"/>
    </source>
</evidence>
<reference evidence="4" key="1">
    <citation type="submission" date="2023-07" db="EMBL/GenBank/DDBJ databases">
        <title>Conexibacter stalactiti sp. nov., isolated from stalactites in a lava cave and emended description of the genus Conexibacter.</title>
        <authorList>
            <person name="Lee S.D."/>
        </authorList>
    </citation>
    <scope>NUCLEOTIDE SEQUENCE [LARGE SCALE GENOMIC DNA]</scope>
    <source>
        <strain evidence="4">KCTC 39840</strain>
    </source>
</reference>
<gene>
    <name evidence="3" type="ORF">R7226_09685</name>
</gene>
<sequence>MIPTKRALAGALIAAAIAVTAPSAAAAQLPPELHYELVSPLESEGFDYSRAWLFPDGDRGVIGSELSDVNGVFTVRRTAAGWEKAYRRITSPIVTPLIAPATVAVSEDLARIVTGGVKPGSMLMTPNELALSEPDGSWKTIGGPLQLVDRTADLDRLVVQLSLNADRAELFPDFPGPKTDVFLWQDDGSSDGALTAIGADVARLVTCGAEAPDGDSRRQRQSGVSADARTVVLTSRAGCVDPDTSDPIARHVYLWREGQPTVDLSAPLSGADGDTTVVGHTTDLSAVFIRTALALDPADTNDADDVYRYDVAGGERTRLTGAATDAGGTLRTANVSDDGNRLWFGTDDGADATLWVKTGDQAPSAIETTAGSVGDQPFELNAFEAGSRLPAQATPDGSSIVWTTRVPIDGVGGTAVGYDNGQIFRATVDGELDCLSCAADGAPAEFVDFGDVLQTLQIARRVTSEDGSWVYFQTTTALEPGDDNELNDVYAWHDGVRSLISAGDESVGATMAGVSDGGDVFFKSYAQLLPWIDDDHLKVYAARHGDDLPAPRDPREGCLGDACQGDPAPRMPAPGNLSEGFNGPGDENDTAPPFPANPSMRVARLSKAAQRKLATGRAVTLAITSDTAGRVTATTTFKAGRRWRNAATATRTFTRAGTVRLTLRLSRAARAQLTRRGALRLRVDVVHRQVADPRRLAFVLKPAPTRRGARA</sequence>
<feature type="region of interest" description="Disordered" evidence="1">
    <location>
        <begin position="566"/>
        <end position="594"/>
    </location>
</feature>
<protein>
    <recommendedName>
        <fullName evidence="5">WD40 repeat protein</fullName>
    </recommendedName>
</protein>
<proteinExistence type="predicted"/>
<reference evidence="3 4" key="2">
    <citation type="submission" date="2023-10" db="EMBL/GenBank/DDBJ databases">
        <authorList>
            <person name="Han X.F."/>
        </authorList>
    </citation>
    <scope>NUCLEOTIDE SEQUENCE [LARGE SCALE GENOMIC DNA]</scope>
    <source>
        <strain evidence="3 4">KCTC 39840</strain>
    </source>
</reference>
<evidence type="ECO:0000313" key="3">
    <source>
        <dbReference type="EMBL" id="MDW5594608.1"/>
    </source>
</evidence>
<dbReference type="Proteomes" id="UP001284601">
    <property type="component" value="Unassembled WGS sequence"/>
</dbReference>
<feature type="signal peptide" evidence="2">
    <location>
        <begin position="1"/>
        <end position="26"/>
    </location>
</feature>
<accession>A0ABU4HMR6</accession>
<comment type="caution">
    <text evidence="3">The sequence shown here is derived from an EMBL/GenBank/DDBJ whole genome shotgun (WGS) entry which is preliminary data.</text>
</comment>
<name>A0ABU4HMR6_9ACTN</name>
<feature type="chain" id="PRO_5047258977" description="WD40 repeat protein" evidence="2">
    <location>
        <begin position="27"/>
        <end position="711"/>
    </location>
</feature>
<evidence type="ECO:0000256" key="2">
    <source>
        <dbReference type="SAM" id="SignalP"/>
    </source>
</evidence>
<organism evidence="3 4">
    <name type="scientific">Conexibacter stalactiti</name>
    <dbReference type="NCBI Taxonomy" id="1940611"/>
    <lineage>
        <taxon>Bacteria</taxon>
        <taxon>Bacillati</taxon>
        <taxon>Actinomycetota</taxon>
        <taxon>Thermoleophilia</taxon>
        <taxon>Solirubrobacterales</taxon>
        <taxon>Conexibacteraceae</taxon>
        <taxon>Conexibacter</taxon>
    </lineage>
</organism>